<name>A0ABX8VMX7_9MYCO</name>
<keyword evidence="1" id="KW-0347">Helicase</keyword>
<keyword evidence="1" id="KW-0067">ATP-binding</keyword>
<reference evidence="1 2" key="1">
    <citation type="submission" date="2021-07" db="EMBL/GenBank/DDBJ databases">
        <title>Whole genome sequencing of non-tuberculosis mycobacteria type-strains.</title>
        <authorList>
            <person name="Igarashi Y."/>
            <person name="Osugi A."/>
            <person name="Mitarai S."/>
        </authorList>
    </citation>
    <scope>NUCLEOTIDE SEQUENCE [LARGE SCALE GENOMIC DNA]</scope>
    <source>
        <strain evidence="1 2">JCM 16370</strain>
    </source>
</reference>
<proteinExistence type="predicted"/>
<sequence>MAELLLSRSALTTLPDPEPLIDDVLDRGTVALLYGMWGTGKSFIALDWAASVATARPWQARMTEACRVLYVAAEGAFGLKARLQAWESGWQRTIPDGTFDVLPRPVNLTHYGDMNGLAALVEWNGYGLVVIDTLARCMVGADENSARDCGVVVDALTRLREQTPGGRGVVLGVHHSGKDGRTFRGSSAFEAGADTVYSVSRDAENGSIILSREKRKDGPQQDIHSLKLDPIPGTGSVTVAASHPLRHEHRSDALLSHFASHFADTGATATALRDTSDLQRATFYRALNDLVKRGDLINTGTDQRPFYKLAVK</sequence>
<dbReference type="InterPro" id="IPR027417">
    <property type="entry name" value="P-loop_NTPase"/>
</dbReference>
<keyword evidence="1" id="KW-0547">Nucleotide-binding</keyword>
<dbReference type="GO" id="GO:0004386">
    <property type="term" value="F:helicase activity"/>
    <property type="evidence" value="ECO:0007669"/>
    <property type="project" value="UniProtKB-KW"/>
</dbReference>
<evidence type="ECO:0000313" key="2">
    <source>
        <dbReference type="Proteomes" id="UP000825367"/>
    </source>
</evidence>
<dbReference type="Gene3D" id="3.40.50.300">
    <property type="entry name" value="P-loop containing nucleotide triphosphate hydrolases"/>
    <property type="match status" value="1"/>
</dbReference>
<gene>
    <name evidence="1" type="ORF">K0O64_12075</name>
</gene>
<dbReference type="Pfam" id="PF13481">
    <property type="entry name" value="AAA_25"/>
    <property type="match status" value="1"/>
</dbReference>
<dbReference type="SUPFAM" id="SSF52540">
    <property type="entry name" value="P-loop containing nucleoside triphosphate hydrolases"/>
    <property type="match status" value="1"/>
</dbReference>
<organism evidence="1 2">
    <name type="scientific">Mycolicibacterium pallens</name>
    <dbReference type="NCBI Taxonomy" id="370524"/>
    <lineage>
        <taxon>Bacteria</taxon>
        <taxon>Bacillati</taxon>
        <taxon>Actinomycetota</taxon>
        <taxon>Actinomycetes</taxon>
        <taxon>Mycobacteriales</taxon>
        <taxon>Mycobacteriaceae</taxon>
        <taxon>Mycolicibacterium</taxon>
    </lineage>
</organism>
<dbReference type="Proteomes" id="UP000825367">
    <property type="component" value="Chromosome"/>
</dbReference>
<accession>A0ABX8VMX7</accession>
<evidence type="ECO:0000313" key="1">
    <source>
        <dbReference type="EMBL" id="QYL19154.1"/>
    </source>
</evidence>
<protein>
    <submittedName>
        <fullName evidence="1">Helicase RepA family protein</fullName>
    </submittedName>
</protein>
<dbReference type="EMBL" id="CP080333">
    <property type="protein sequence ID" value="QYL19154.1"/>
    <property type="molecule type" value="Genomic_DNA"/>
</dbReference>
<keyword evidence="1" id="KW-0378">Hydrolase</keyword>
<dbReference type="RefSeq" id="WP_164520060.1">
    <property type="nucleotide sequence ID" value="NZ_BAAAVX010000005.1"/>
</dbReference>
<keyword evidence="2" id="KW-1185">Reference proteome</keyword>